<dbReference type="InterPro" id="IPR051681">
    <property type="entry name" value="Ser/Thr_Kinases-Pseudokinases"/>
</dbReference>
<feature type="region of interest" description="Disordered" evidence="6">
    <location>
        <begin position="112"/>
        <end position="134"/>
    </location>
</feature>
<evidence type="ECO:0000256" key="1">
    <source>
        <dbReference type="ARBA" id="ARBA00022679"/>
    </source>
</evidence>
<sequence length="725" mass="75406">MAPPGPIEEPALAWLDSGLYKLLFNVSVKNAVIDAENKLSKAKTCGLMDAGASDTQVMLRRLDSAVKCVTAVAHELSHSAVLWQLLMQLLLLSTIKKILQCSQQLEDSLFDLPSQPSAPLHTPGPEPPRTPQPGLSLAEQAALAAAAAAAAAAADEDSFSCMQFAVPVRMVPWQELAIQKPLGQGAYGTVFAASLKGTQVAVKCLELLPERNPSEQRAGEDAAKQCGSSSSGSPQEQQQLLQLLKREASMMLSSQHPNIVRCLGVSLDETPAIVMELCNSGSLHHALHKPQFTPFRVLKLLHEVACAMSFLHTAQGGGAAAAAAALAPSSRSNSSSQLLQAGISSSTSAVAGPGSRHGSTQRLNSGSLLASVLHCDLRAPNLLLSGLRPDSWSIKVADFGLAQWTGEDGETALTDTVTNRLWLAPEVLHSPEATGDGCFVVSKAADVYSFGCIMYEVLTGRLPFETDSIHQQMLEMIGGFGDPVGRLGPLHWPHQHDLQHGFNTPELLQLQPLFESCVDVNPAARPSFEQVQIQLQQLLQKAAKAVQAKAAAARTNAASTAAAAAAVADRPVATVGLPAPRTPGGQQEQLLSQQQQQQQPAAGLVFMPSLTEMAEGTPPSSPSPAAAAAAAVVQPSSPFAPAAVAASSRPAVAGPGTPVPSAAAAAAAGVVGFGLPGRAALDSSSSPFAWMSGPQLQPPLPSSVFVSPFMAPSSTRRSFQAGDGS</sequence>
<dbReference type="AlphaFoldDB" id="A0A383VQP9"/>
<dbReference type="PANTHER" id="PTHR44329:SF288">
    <property type="entry name" value="MITOGEN-ACTIVATED PROTEIN KINASE KINASE KINASE 20"/>
    <property type="match status" value="1"/>
</dbReference>
<reference evidence="8 9" key="1">
    <citation type="submission" date="2016-10" db="EMBL/GenBank/DDBJ databases">
        <authorList>
            <person name="Cai Z."/>
        </authorList>
    </citation>
    <scope>NUCLEOTIDE SEQUENCE [LARGE SCALE GENOMIC DNA]</scope>
</reference>
<dbReference type="Proteomes" id="UP000256970">
    <property type="component" value="Unassembled WGS sequence"/>
</dbReference>
<dbReference type="Gene3D" id="3.30.200.20">
    <property type="entry name" value="Phosphorylase Kinase, domain 1"/>
    <property type="match status" value="1"/>
</dbReference>
<dbReference type="GO" id="GO:0005524">
    <property type="term" value="F:ATP binding"/>
    <property type="evidence" value="ECO:0007669"/>
    <property type="project" value="UniProtKB-UniRule"/>
</dbReference>
<dbReference type="Gene3D" id="1.10.510.10">
    <property type="entry name" value="Transferase(Phosphotransferase) domain 1"/>
    <property type="match status" value="1"/>
</dbReference>
<evidence type="ECO:0000256" key="2">
    <source>
        <dbReference type="ARBA" id="ARBA00022741"/>
    </source>
</evidence>
<feature type="domain" description="Protein kinase" evidence="7">
    <location>
        <begin position="176"/>
        <end position="539"/>
    </location>
</feature>
<evidence type="ECO:0000313" key="8">
    <source>
        <dbReference type="EMBL" id="SZX67848.1"/>
    </source>
</evidence>
<evidence type="ECO:0000313" key="9">
    <source>
        <dbReference type="Proteomes" id="UP000256970"/>
    </source>
</evidence>
<dbReference type="Pfam" id="PF00069">
    <property type="entry name" value="Pkinase"/>
    <property type="match status" value="1"/>
</dbReference>
<organism evidence="8 9">
    <name type="scientific">Tetradesmus obliquus</name>
    <name type="common">Green alga</name>
    <name type="synonym">Acutodesmus obliquus</name>
    <dbReference type="NCBI Taxonomy" id="3088"/>
    <lineage>
        <taxon>Eukaryota</taxon>
        <taxon>Viridiplantae</taxon>
        <taxon>Chlorophyta</taxon>
        <taxon>core chlorophytes</taxon>
        <taxon>Chlorophyceae</taxon>
        <taxon>CS clade</taxon>
        <taxon>Sphaeropleales</taxon>
        <taxon>Scenedesmaceae</taxon>
        <taxon>Tetradesmus</taxon>
    </lineage>
</organism>
<feature type="region of interest" description="Disordered" evidence="6">
    <location>
        <begin position="212"/>
        <end position="239"/>
    </location>
</feature>
<feature type="compositionally biased region" description="Low complexity" evidence="6">
    <location>
        <begin position="586"/>
        <end position="598"/>
    </location>
</feature>
<keyword evidence="3" id="KW-0418">Kinase</keyword>
<dbReference type="GO" id="GO:0004674">
    <property type="term" value="F:protein serine/threonine kinase activity"/>
    <property type="evidence" value="ECO:0007669"/>
    <property type="project" value="TreeGrafter"/>
</dbReference>
<evidence type="ECO:0000256" key="5">
    <source>
        <dbReference type="PROSITE-ProRule" id="PRU10141"/>
    </source>
</evidence>
<dbReference type="STRING" id="3088.A0A383VQP9"/>
<evidence type="ECO:0000256" key="4">
    <source>
        <dbReference type="ARBA" id="ARBA00022840"/>
    </source>
</evidence>
<evidence type="ECO:0000256" key="3">
    <source>
        <dbReference type="ARBA" id="ARBA00022777"/>
    </source>
</evidence>
<dbReference type="InterPro" id="IPR001245">
    <property type="entry name" value="Ser-Thr/Tyr_kinase_cat_dom"/>
</dbReference>
<dbReference type="InterPro" id="IPR017441">
    <property type="entry name" value="Protein_kinase_ATP_BS"/>
</dbReference>
<feature type="compositionally biased region" description="Low complexity" evidence="6">
    <location>
        <begin position="228"/>
        <end position="239"/>
    </location>
</feature>
<dbReference type="PROSITE" id="PS00107">
    <property type="entry name" value="PROTEIN_KINASE_ATP"/>
    <property type="match status" value="1"/>
</dbReference>
<dbReference type="SUPFAM" id="SSF56112">
    <property type="entry name" value="Protein kinase-like (PK-like)"/>
    <property type="match status" value="1"/>
</dbReference>
<dbReference type="EMBL" id="FNXT01000814">
    <property type="protein sequence ID" value="SZX67848.1"/>
    <property type="molecule type" value="Genomic_DNA"/>
</dbReference>
<feature type="compositionally biased region" description="Pro residues" evidence="6">
    <location>
        <begin position="122"/>
        <end position="131"/>
    </location>
</feature>
<proteinExistence type="predicted"/>
<keyword evidence="4 5" id="KW-0067">ATP-binding</keyword>
<keyword evidence="9" id="KW-1185">Reference proteome</keyword>
<dbReference type="Pfam" id="PF07714">
    <property type="entry name" value="PK_Tyr_Ser-Thr"/>
    <property type="match status" value="1"/>
</dbReference>
<evidence type="ECO:0000259" key="7">
    <source>
        <dbReference type="PROSITE" id="PS50011"/>
    </source>
</evidence>
<accession>A0A383VQP9</accession>
<feature type="compositionally biased region" description="Basic and acidic residues" evidence="6">
    <location>
        <begin position="212"/>
        <end position="223"/>
    </location>
</feature>
<gene>
    <name evidence="8" type="ORF">BQ4739_LOCUS8198</name>
</gene>
<dbReference type="InterPro" id="IPR011009">
    <property type="entry name" value="Kinase-like_dom_sf"/>
</dbReference>
<keyword evidence="2 5" id="KW-0547">Nucleotide-binding</keyword>
<dbReference type="PROSITE" id="PS50011">
    <property type="entry name" value="PROTEIN_KINASE_DOM"/>
    <property type="match status" value="1"/>
</dbReference>
<protein>
    <recommendedName>
        <fullName evidence="7">Protein kinase domain-containing protein</fullName>
    </recommendedName>
</protein>
<name>A0A383VQP9_TETOB</name>
<evidence type="ECO:0000256" key="6">
    <source>
        <dbReference type="SAM" id="MobiDB-lite"/>
    </source>
</evidence>
<feature type="binding site" evidence="5">
    <location>
        <position position="203"/>
    </location>
    <ligand>
        <name>ATP</name>
        <dbReference type="ChEBI" id="CHEBI:30616"/>
    </ligand>
</feature>
<dbReference type="PANTHER" id="PTHR44329">
    <property type="entry name" value="SERINE/THREONINE-PROTEIN KINASE TNNI3K-RELATED"/>
    <property type="match status" value="1"/>
</dbReference>
<keyword evidence="1" id="KW-0808">Transferase</keyword>
<dbReference type="InterPro" id="IPR000719">
    <property type="entry name" value="Prot_kinase_dom"/>
</dbReference>
<feature type="region of interest" description="Disordered" evidence="6">
    <location>
        <begin position="577"/>
        <end position="598"/>
    </location>
</feature>